<keyword evidence="4" id="KW-0159">Chromosome partition</keyword>
<dbReference type="SUPFAM" id="SSF56349">
    <property type="entry name" value="DNA breaking-rejoining enzymes"/>
    <property type="match status" value="1"/>
</dbReference>
<dbReference type="InterPro" id="IPR011010">
    <property type="entry name" value="DNA_brk_join_enz"/>
</dbReference>
<evidence type="ECO:0000259" key="11">
    <source>
        <dbReference type="PROSITE" id="PS51900"/>
    </source>
</evidence>
<sequence>MTPVEAFVPTKNPVPLEQIVLPSHLSGQNGKYRAYIKEGRLIPADDDLSAIHCWLAEYTDSPHTHRAYQREAERLLLWCLAEKQKALSSLDRTDLQEYEHFLKDPQPAERWIGPRTSRFSNKWRPFAGPLTEGSFCQAIAALKSLFSYLFAAGYLSGNPFHLIRLSATKPRMVNKLPIENYFTQNQWQAVMEMTELMPEDTRRQNYTKSRLIYLLHLFYQSGGRISEMAKGCMGDFQQVHGLWWLELHGKGRRDERIPASQDLMTALMAFREQRGMAAIPEQGDIYPLVPALYRDERVSANMLYRLLTEHFQTLAVELKDSDPELAQRLSLATPHWLRHTRLTHMTDNGNDARHVQQFARHKDANTTARYQHSDIREWHAAVSD</sequence>
<evidence type="ECO:0000259" key="10">
    <source>
        <dbReference type="PROSITE" id="PS51898"/>
    </source>
</evidence>
<dbReference type="EMBL" id="CP103300">
    <property type="protein sequence ID" value="UYM16356.1"/>
    <property type="molecule type" value="Genomic_DNA"/>
</dbReference>
<proteinExistence type="predicted"/>
<dbReference type="PANTHER" id="PTHR30349">
    <property type="entry name" value="PHAGE INTEGRASE-RELATED"/>
    <property type="match status" value="1"/>
</dbReference>
<keyword evidence="5" id="KW-0229">DNA integration</keyword>
<keyword evidence="7" id="KW-0233">DNA recombination</keyword>
<gene>
    <name evidence="12" type="ORF">NX720_26790</name>
</gene>
<dbReference type="RefSeq" id="WP_262598655.1">
    <property type="nucleotide sequence ID" value="NZ_CP103300.1"/>
</dbReference>
<dbReference type="InterPro" id="IPR013762">
    <property type="entry name" value="Integrase-like_cat_sf"/>
</dbReference>
<dbReference type="InterPro" id="IPR050090">
    <property type="entry name" value="Tyrosine_recombinase_XerCD"/>
</dbReference>
<dbReference type="Pfam" id="PF00589">
    <property type="entry name" value="Phage_integrase"/>
    <property type="match status" value="1"/>
</dbReference>
<feature type="domain" description="Tyr recombinase" evidence="10">
    <location>
        <begin position="177"/>
        <end position="383"/>
    </location>
</feature>
<dbReference type="PROSITE" id="PS51898">
    <property type="entry name" value="TYR_RECOMBINASE"/>
    <property type="match status" value="1"/>
</dbReference>
<dbReference type="PANTHER" id="PTHR30349:SF77">
    <property type="entry name" value="TYROSINE RECOMBINASE XERC"/>
    <property type="match status" value="1"/>
</dbReference>
<dbReference type="InterPro" id="IPR044068">
    <property type="entry name" value="CB"/>
</dbReference>
<evidence type="ECO:0000256" key="5">
    <source>
        <dbReference type="ARBA" id="ARBA00022908"/>
    </source>
</evidence>
<dbReference type="CDD" id="cd00397">
    <property type="entry name" value="DNA_BRE_C"/>
    <property type="match status" value="1"/>
</dbReference>
<dbReference type="InterPro" id="IPR002104">
    <property type="entry name" value="Integrase_catalytic"/>
</dbReference>
<evidence type="ECO:0000313" key="12">
    <source>
        <dbReference type="EMBL" id="UYM16356.1"/>
    </source>
</evidence>
<evidence type="ECO:0000256" key="8">
    <source>
        <dbReference type="ARBA" id="ARBA00023306"/>
    </source>
</evidence>
<dbReference type="PROSITE" id="PS51900">
    <property type="entry name" value="CB"/>
    <property type="match status" value="1"/>
</dbReference>
<evidence type="ECO:0000256" key="1">
    <source>
        <dbReference type="ARBA" id="ARBA00004496"/>
    </source>
</evidence>
<dbReference type="Gene3D" id="1.10.443.10">
    <property type="entry name" value="Intergrase catalytic core"/>
    <property type="match status" value="1"/>
</dbReference>
<feature type="domain" description="Core-binding (CB)" evidence="11">
    <location>
        <begin position="49"/>
        <end position="150"/>
    </location>
</feature>
<accession>A0ABY6GU97</accession>
<keyword evidence="13" id="KW-1185">Reference proteome</keyword>
<organism evidence="12 13">
    <name type="scientific">Endozoicomonas euniceicola</name>
    <dbReference type="NCBI Taxonomy" id="1234143"/>
    <lineage>
        <taxon>Bacteria</taxon>
        <taxon>Pseudomonadati</taxon>
        <taxon>Pseudomonadota</taxon>
        <taxon>Gammaproteobacteria</taxon>
        <taxon>Oceanospirillales</taxon>
        <taxon>Endozoicomonadaceae</taxon>
        <taxon>Endozoicomonas</taxon>
    </lineage>
</organism>
<evidence type="ECO:0000256" key="9">
    <source>
        <dbReference type="PROSITE-ProRule" id="PRU01248"/>
    </source>
</evidence>
<keyword evidence="8" id="KW-0131">Cell cycle</keyword>
<evidence type="ECO:0000313" key="13">
    <source>
        <dbReference type="Proteomes" id="UP001163255"/>
    </source>
</evidence>
<keyword evidence="3" id="KW-0132">Cell division</keyword>
<dbReference type="Gene3D" id="1.10.150.130">
    <property type="match status" value="1"/>
</dbReference>
<dbReference type="InterPro" id="IPR010998">
    <property type="entry name" value="Integrase_recombinase_N"/>
</dbReference>
<protein>
    <submittedName>
        <fullName evidence="12">Tyrosine-type recombinase/integrase</fullName>
    </submittedName>
</protein>
<name>A0ABY6GU97_9GAMM</name>
<evidence type="ECO:0000256" key="2">
    <source>
        <dbReference type="ARBA" id="ARBA00022490"/>
    </source>
</evidence>
<evidence type="ECO:0000256" key="4">
    <source>
        <dbReference type="ARBA" id="ARBA00022829"/>
    </source>
</evidence>
<reference evidence="12" key="1">
    <citation type="submission" date="2022-10" db="EMBL/GenBank/DDBJ databases">
        <title>Completed Genome Sequence of two octocoral isolated bacterium, Endozoicomonas euniceicola EF212T and Endozoicomonas gorgoniicola PS125T.</title>
        <authorList>
            <person name="Chiou Y.-J."/>
            <person name="Chen Y.-H."/>
        </authorList>
    </citation>
    <scope>NUCLEOTIDE SEQUENCE</scope>
    <source>
        <strain evidence="12">EF212</strain>
    </source>
</reference>
<keyword evidence="2" id="KW-0963">Cytoplasm</keyword>
<keyword evidence="6 9" id="KW-0238">DNA-binding</keyword>
<evidence type="ECO:0000256" key="3">
    <source>
        <dbReference type="ARBA" id="ARBA00022618"/>
    </source>
</evidence>
<evidence type="ECO:0000256" key="7">
    <source>
        <dbReference type="ARBA" id="ARBA00023172"/>
    </source>
</evidence>
<dbReference type="Proteomes" id="UP001163255">
    <property type="component" value="Chromosome"/>
</dbReference>
<comment type="subcellular location">
    <subcellularLocation>
        <location evidence="1">Cytoplasm</location>
    </subcellularLocation>
</comment>
<evidence type="ECO:0000256" key="6">
    <source>
        <dbReference type="ARBA" id="ARBA00023125"/>
    </source>
</evidence>